<feature type="non-terminal residue" evidence="1">
    <location>
        <position position="60"/>
    </location>
</feature>
<keyword evidence="2" id="KW-1185">Reference proteome</keyword>
<feature type="non-terminal residue" evidence="1">
    <location>
        <position position="1"/>
    </location>
</feature>
<dbReference type="EMBL" id="OY660883">
    <property type="protein sequence ID" value="CAJ1081680.1"/>
    <property type="molecule type" value="Genomic_DNA"/>
</dbReference>
<evidence type="ECO:0000313" key="1">
    <source>
        <dbReference type="EMBL" id="CAJ1081680.1"/>
    </source>
</evidence>
<organism evidence="1 2">
    <name type="scientific">Xyrichtys novacula</name>
    <name type="common">Pearly razorfish</name>
    <name type="synonym">Hemipteronotus novacula</name>
    <dbReference type="NCBI Taxonomy" id="13765"/>
    <lineage>
        <taxon>Eukaryota</taxon>
        <taxon>Metazoa</taxon>
        <taxon>Chordata</taxon>
        <taxon>Craniata</taxon>
        <taxon>Vertebrata</taxon>
        <taxon>Euteleostomi</taxon>
        <taxon>Actinopterygii</taxon>
        <taxon>Neopterygii</taxon>
        <taxon>Teleostei</taxon>
        <taxon>Neoteleostei</taxon>
        <taxon>Acanthomorphata</taxon>
        <taxon>Eupercaria</taxon>
        <taxon>Labriformes</taxon>
        <taxon>Labridae</taxon>
        <taxon>Xyrichtys</taxon>
    </lineage>
</organism>
<evidence type="ECO:0000313" key="2">
    <source>
        <dbReference type="Proteomes" id="UP001178508"/>
    </source>
</evidence>
<name>A0AAV1H6M0_XYRNO</name>
<protein>
    <submittedName>
        <fullName evidence="1">Uncharacterized protein</fullName>
    </submittedName>
</protein>
<accession>A0AAV1H6M0</accession>
<reference evidence="1" key="1">
    <citation type="submission" date="2023-08" db="EMBL/GenBank/DDBJ databases">
        <authorList>
            <person name="Alioto T."/>
            <person name="Alioto T."/>
            <person name="Gomez Garrido J."/>
        </authorList>
    </citation>
    <scope>NUCLEOTIDE SEQUENCE</scope>
</reference>
<dbReference type="Proteomes" id="UP001178508">
    <property type="component" value="Chromosome 20"/>
</dbReference>
<sequence length="60" mass="7253">RRHAQTSLNQMSEDSDLLRLRWERNSQRVFNVERHVKVNKLEGRWRCVYNLSPTKREGAT</sequence>
<dbReference type="AlphaFoldDB" id="A0AAV1H6M0"/>
<proteinExistence type="predicted"/>
<gene>
    <name evidence="1" type="ORF">XNOV1_A039458</name>
</gene>